<dbReference type="AlphaFoldDB" id="A0A4Q2ITH8"/>
<dbReference type="RefSeq" id="WP_129342049.1">
    <property type="nucleotide sequence ID" value="NZ_JACIDD010000002.1"/>
</dbReference>
<comment type="caution">
    <text evidence="1">The sequence shown here is derived from an EMBL/GenBank/DDBJ whole genome shotgun (WGS) entry which is preliminary data.</text>
</comment>
<gene>
    <name evidence="1" type="ORF">EO081_11490</name>
</gene>
<evidence type="ECO:0000313" key="2">
    <source>
        <dbReference type="Proteomes" id="UP000292347"/>
    </source>
</evidence>
<dbReference type="Proteomes" id="UP000292347">
    <property type="component" value="Unassembled WGS sequence"/>
</dbReference>
<sequence>MTIAVLIMVGVALVAGVAGGWLLLRLRAATSEGAVYGYRIAGTMLAALALVLAIFATAQWSWNQTP</sequence>
<protein>
    <recommendedName>
        <fullName evidence="3">DUF2909 domain-containing protein</fullName>
    </recommendedName>
</protein>
<name>A0A4Q2ITH8_9SPHN</name>
<accession>A0A4Q2ITH8</accession>
<evidence type="ECO:0008006" key="3">
    <source>
        <dbReference type="Google" id="ProtNLM"/>
    </source>
</evidence>
<keyword evidence="2" id="KW-1185">Reference proteome</keyword>
<proteinExistence type="predicted"/>
<reference evidence="1 2" key="1">
    <citation type="submission" date="2019-01" db="EMBL/GenBank/DDBJ databases">
        <title>Sphingomonas mucosissima sp. nov. and Sphingomonas desiccabilis sp. nov., from biological soil crusts in the Colorado Plateau, USA.</title>
        <authorList>
            <person name="Zhu D."/>
        </authorList>
    </citation>
    <scope>NUCLEOTIDE SEQUENCE [LARGE SCALE GENOMIC DNA]</scope>
    <source>
        <strain evidence="1 2">CP1D</strain>
    </source>
</reference>
<dbReference type="EMBL" id="SDPT01000002">
    <property type="protein sequence ID" value="RXZ31817.1"/>
    <property type="molecule type" value="Genomic_DNA"/>
</dbReference>
<organism evidence="1 2">
    <name type="scientific">Sphingomonas desiccabilis</name>
    <dbReference type="NCBI Taxonomy" id="429134"/>
    <lineage>
        <taxon>Bacteria</taxon>
        <taxon>Pseudomonadati</taxon>
        <taxon>Pseudomonadota</taxon>
        <taxon>Alphaproteobacteria</taxon>
        <taxon>Sphingomonadales</taxon>
        <taxon>Sphingomonadaceae</taxon>
        <taxon>Sphingomonas</taxon>
    </lineage>
</organism>
<evidence type="ECO:0000313" key="1">
    <source>
        <dbReference type="EMBL" id="RXZ31817.1"/>
    </source>
</evidence>